<dbReference type="InterPro" id="IPR002509">
    <property type="entry name" value="NODB_dom"/>
</dbReference>
<sequence length="201" mass="22276">MLKKIESHDKTLFLTFDDGPDSDYTPAVLDVLACYGVPATFFCIGSQVEKHPGVVREIRELGHTVGNHTWSHPYLTKVTEAELIDEIVRTATAIENILGLRPKLMRPPYGDVNGNVLKLVWDLGCHVVMWDVDSVDWSGIKGPRIVSNVIPYLQSGSILLHHSAGQAFGTPEALPYIIETARKMGYCFASISEHIGVQVYE</sequence>
<name>A0A0P9CP72_9BACL</name>
<dbReference type="InterPro" id="IPR011330">
    <property type="entry name" value="Glyco_hydro/deAcase_b/a-brl"/>
</dbReference>
<dbReference type="Gene3D" id="3.20.20.370">
    <property type="entry name" value="Glycoside hydrolase/deacetylase"/>
    <property type="match status" value="1"/>
</dbReference>
<feature type="domain" description="NodB homology" evidence="3">
    <location>
        <begin position="10"/>
        <end position="189"/>
    </location>
</feature>
<dbReference type="AlphaFoldDB" id="A0A0P9CP72"/>
<dbReference type="GO" id="GO:0016020">
    <property type="term" value="C:membrane"/>
    <property type="evidence" value="ECO:0007669"/>
    <property type="project" value="TreeGrafter"/>
</dbReference>
<dbReference type="PROSITE" id="PS51677">
    <property type="entry name" value="NODB"/>
    <property type="match status" value="1"/>
</dbReference>
<dbReference type="PANTHER" id="PTHR10587">
    <property type="entry name" value="GLYCOSYL TRANSFERASE-RELATED"/>
    <property type="match status" value="1"/>
</dbReference>
<keyword evidence="5" id="KW-1185">Reference proteome</keyword>
<keyword evidence="2" id="KW-0378">Hydrolase</keyword>
<accession>A0A0P9CP72</accession>
<dbReference type="InterPro" id="IPR050248">
    <property type="entry name" value="Polysacc_deacetylase_ArnD"/>
</dbReference>
<dbReference type="Pfam" id="PF01522">
    <property type="entry name" value="Polysacc_deac_1"/>
    <property type="match status" value="1"/>
</dbReference>
<evidence type="ECO:0000259" key="3">
    <source>
        <dbReference type="PROSITE" id="PS51677"/>
    </source>
</evidence>
<dbReference type="PATRIC" id="fig|471514.4.peg.1777"/>
<dbReference type="CDD" id="cd10917">
    <property type="entry name" value="CE4_NodB_like_6s_7s"/>
    <property type="match status" value="1"/>
</dbReference>
<dbReference type="GO" id="GO:0016810">
    <property type="term" value="F:hydrolase activity, acting on carbon-nitrogen (but not peptide) bonds"/>
    <property type="evidence" value="ECO:0007669"/>
    <property type="project" value="InterPro"/>
</dbReference>
<dbReference type="Proteomes" id="UP000050482">
    <property type="component" value="Unassembled WGS sequence"/>
</dbReference>
<dbReference type="STRING" id="471514.AN477_21365"/>
<protein>
    <recommendedName>
        <fullName evidence="3">NodB homology domain-containing protein</fullName>
    </recommendedName>
</protein>
<keyword evidence="1" id="KW-0479">Metal-binding</keyword>
<evidence type="ECO:0000256" key="1">
    <source>
        <dbReference type="ARBA" id="ARBA00022723"/>
    </source>
</evidence>
<gene>
    <name evidence="4" type="ORF">AN477_21365</name>
</gene>
<dbReference type="GO" id="GO:0046872">
    <property type="term" value="F:metal ion binding"/>
    <property type="evidence" value="ECO:0007669"/>
    <property type="project" value="UniProtKB-KW"/>
</dbReference>
<comment type="caution">
    <text evidence="4">The sequence shown here is derived from an EMBL/GenBank/DDBJ whole genome shotgun (WGS) entry which is preliminary data.</text>
</comment>
<proteinExistence type="predicted"/>
<evidence type="ECO:0000256" key="2">
    <source>
        <dbReference type="ARBA" id="ARBA00022801"/>
    </source>
</evidence>
<dbReference type="SUPFAM" id="SSF88713">
    <property type="entry name" value="Glycoside hydrolase/deacetylase"/>
    <property type="match status" value="1"/>
</dbReference>
<evidence type="ECO:0000313" key="5">
    <source>
        <dbReference type="Proteomes" id="UP000050482"/>
    </source>
</evidence>
<reference evidence="4 5" key="1">
    <citation type="submission" date="2015-09" db="EMBL/GenBank/DDBJ databases">
        <title>Draft genome sequence of Alicyclobacillus ferrooxydans DSM 22381.</title>
        <authorList>
            <person name="Hemp J."/>
        </authorList>
    </citation>
    <scope>NUCLEOTIDE SEQUENCE [LARGE SCALE GENOMIC DNA]</scope>
    <source>
        <strain evidence="4 5">TC-34</strain>
    </source>
</reference>
<dbReference type="GO" id="GO:0005975">
    <property type="term" value="P:carbohydrate metabolic process"/>
    <property type="evidence" value="ECO:0007669"/>
    <property type="project" value="InterPro"/>
</dbReference>
<evidence type="ECO:0000313" key="4">
    <source>
        <dbReference type="EMBL" id="KPV40920.1"/>
    </source>
</evidence>
<organism evidence="4 5">
    <name type="scientific">Alicyclobacillus ferrooxydans</name>
    <dbReference type="NCBI Taxonomy" id="471514"/>
    <lineage>
        <taxon>Bacteria</taxon>
        <taxon>Bacillati</taxon>
        <taxon>Bacillota</taxon>
        <taxon>Bacilli</taxon>
        <taxon>Bacillales</taxon>
        <taxon>Alicyclobacillaceae</taxon>
        <taxon>Alicyclobacillus</taxon>
    </lineage>
</organism>
<dbReference type="EMBL" id="LJCO01000096">
    <property type="protein sequence ID" value="KPV40920.1"/>
    <property type="molecule type" value="Genomic_DNA"/>
</dbReference>
<dbReference type="PANTHER" id="PTHR10587:SF133">
    <property type="entry name" value="CHITIN DEACETYLASE 1-RELATED"/>
    <property type="match status" value="1"/>
</dbReference>